<keyword evidence="2" id="KW-1185">Reference proteome</keyword>
<dbReference type="GO" id="GO:0006552">
    <property type="term" value="P:L-leucine catabolic process"/>
    <property type="evidence" value="ECO:0007669"/>
    <property type="project" value="TreeGrafter"/>
</dbReference>
<dbReference type="Gene3D" id="3.90.226.10">
    <property type="entry name" value="2-enoyl-CoA Hydratase, Chain A, domain 1"/>
    <property type="match status" value="1"/>
</dbReference>
<reference evidence="1 2" key="1">
    <citation type="journal article" date="2012" name="Genome Biol.">
        <title>Sequencing three crocodilian genomes to illuminate the evolution of archosaurs and amniotes.</title>
        <authorList>
            <person name="St John J.A."/>
            <person name="Braun E.L."/>
            <person name="Isberg S.R."/>
            <person name="Miles L.G."/>
            <person name="Chong A.Y."/>
            <person name="Gongora J."/>
            <person name="Dalzell P."/>
            <person name="Moran C."/>
            <person name="Bed'hom B."/>
            <person name="Abzhanov A."/>
            <person name="Burgess S.C."/>
            <person name="Cooksey A.M."/>
            <person name="Castoe T.A."/>
            <person name="Crawford N.G."/>
            <person name="Densmore L.D."/>
            <person name="Drew J.C."/>
            <person name="Edwards S.V."/>
            <person name="Faircloth B.C."/>
            <person name="Fujita M.K."/>
            <person name="Greenwold M.J."/>
            <person name="Hoffmann F.G."/>
            <person name="Howard J.M."/>
            <person name="Iguchi T."/>
            <person name="Janes D.E."/>
            <person name="Khan S.Y."/>
            <person name="Kohno S."/>
            <person name="de Koning A.J."/>
            <person name="Lance S.L."/>
            <person name="McCarthy F.M."/>
            <person name="McCormack J.E."/>
            <person name="Merchant M.E."/>
            <person name="Peterson D.G."/>
            <person name="Pollock D.D."/>
            <person name="Pourmand N."/>
            <person name="Raney B.J."/>
            <person name="Roessler K.A."/>
            <person name="Sanford J.R."/>
            <person name="Sawyer R.H."/>
            <person name="Schmidt C.J."/>
            <person name="Triplett E.W."/>
            <person name="Tuberville T.D."/>
            <person name="Venegas-Anaya M."/>
            <person name="Howard J.T."/>
            <person name="Jarvis E.D."/>
            <person name="Guillette L.J.Jr."/>
            <person name="Glenn T.C."/>
            <person name="Green R.E."/>
            <person name="Ray D.A."/>
        </authorList>
    </citation>
    <scope>NUCLEOTIDE SEQUENCE [LARGE SCALE GENOMIC DNA]</scope>
    <source>
        <strain evidence="1">KSC_2009_1</strain>
    </source>
</reference>
<dbReference type="GO" id="GO:1905202">
    <property type="term" value="C:methylcrotonoyl-CoA carboxylase complex"/>
    <property type="evidence" value="ECO:0007669"/>
    <property type="project" value="TreeGrafter"/>
</dbReference>
<dbReference type="PANTHER" id="PTHR22855:SF47">
    <property type="entry name" value="METHYLCROTONOYL-COA CARBOXYLASE"/>
    <property type="match status" value="1"/>
</dbReference>
<dbReference type="PANTHER" id="PTHR22855">
    <property type="entry name" value="ACETYL, PROPIONYL, PYRUVATE, AND GLUTACONYL CARBOXYLASE-RELATED"/>
    <property type="match status" value="1"/>
</dbReference>
<dbReference type="GO" id="GO:0005739">
    <property type="term" value="C:mitochondrion"/>
    <property type="evidence" value="ECO:0007669"/>
    <property type="project" value="TreeGrafter"/>
</dbReference>
<protein>
    <recommendedName>
        <fullName evidence="3">Acetyl-CoA carboxylase domain-containing protein</fullName>
    </recommendedName>
</protein>
<dbReference type="STRING" id="8496.A0A151NJL1"/>
<dbReference type="InterPro" id="IPR029045">
    <property type="entry name" value="ClpP/crotonase-like_dom_sf"/>
</dbReference>
<dbReference type="InterPro" id="IPR045190">
    <property type="entry name" value="MCCB/AccD1-like"/>
</dbReference>
<accession>A0A151NJL1</accession>
<comment type="caution">
    <text evidence="1">The sequence shown here is derived from an EMBL/GenBank/DDBJ whole genome shotgun (WGS) entry which is preliminary data.</text>
</comment>
<dbReference type="GO" id="GO:0004485">
    <property type="term" value="F:methylcrotonoyl-CoA carboxylase activity"/>
    <property type="evidence" value="ECO:0007669"/>
    <property type="project" value="TreeGrafter"/>
</dbReference>
<evidence type="ECO:0000313" key="2">
    <source>
        <dbReference type="Proteomes" id="UP000050525"/>
    </source>
</evidence>
<dbReference type="SUPFAM" id="SSF52096">
    <property type="entry name" value="ClpP/crotonase"/>
    <property type="match status" value="1"/>
</dbReference>
<dbReference type="EMBL" id="AKHW03002907">
    <property type="protein sequence ID" value="KYO36879.1"/>
    <property type="molecule type" value="Genomic_DNA"/>
</dbReference>
<evidence type="ECO:0008006" key="3">
    <source>
        <dbReference type="Google" id="ProtNLM"/>
    </source>
</evidence>
<organism evidence="1 2">
    <name type="scientific">Alligator mississippiensis</name>
    <name type="common">American alligator</name>
    <dbReference type="NCBI Taxonomy" id="8496"/>
    <lineage>
        <taxon>Eukaryota</taxon>
        <taxon>Metazoa</taxon>
        <taxon>Chordata</taxon>
        <taxon>Craniata</taxon>
        <taxon>Vertebrata</taxon>
        <taxon>Euteleostomi</taxon>
        <taxon>Archelosauria</taxon>
        <taxon>Archosauria</taxon>
        <taxon>Crocodylia</taxon>
        <taxon>Alligatoridae</taxon>
        <taxon>Alligatorinae</taxon>
        <taxon>Alligator</taxon>
    </lineage>
</organism>
<dbReference type="Proteomes" id="UP000050525">
    <property type="component" value="Unassembled WGS sequence"/>
</dbReference>
<name>A0A151NJL1_ALLMI</name>
<gene>
    <name evidence="1" type="ORF">Y1Q_0020902</name>
</gene>
<proteinExistence type="predicted"/>
<sequence length="86" mass="9810">MTQRSYGSNLKVFIQKCAAYSELLEKIRKGDEKAILRHTQRNKKLLARDRLRMLLDDEPFLELSPFAGHNLPYGDIPAAGCLTGNY</sequence>
<evidence type="ECO:0000313" key="1">
    <source>
        <dbReference type="EMBL" id="KYO36879.1"/>
    </source>
</evidence>
<dbReference type="AlphaFoldDB" id="A0A151NJL1"/>